<dbReference type="PROSITE" id="PS51186">
    <property type="entry name" value="GNAT"/>
    <property type="match status" value="1"/>
</dbReference>
<gene>
    <name evidence="2" type="ORF">CJJ18_10555</name>
</gene>
<evidence type="ECO:0000259" key="1">
    <source>
        <dbReference type="PROSITE" id="PS51186"/>
    </source>
</evidence>
<dbReference type="Pfam" id="PF00583">
    <property type="entry name" value="Acetyltransf_1"/>
    <property type="match status" value="1"/>
</dbReference>
<dbReference type="SUPFAM" id="SSF55729">
    <property type="entry name" value="Acyl-CoA N-acyltransferases (Nat)"/>
    <property type="match status" value="1"/>
</dbReference>
<reference evidence="2" key="1">
    <citation type="submission" date="2017-08" db="EMBL/GenBank/DDBJ databases">
        <title>Genome sequence of Candidatus Hamiltonella defensa from Acyrthosiphon pisum strain MI47.</title>
        <authorList>
            <person name="Patel V.A."/>
            <person name="Chevignon G."/>
            <person name="Russell J.A."/>
            <person name="Oliver K.M."/>
        </authorList>
    </citation>
    <scope>NUCLEOTIDE SEQUENCE</scope>
    <source>
        <strain evidence="2">MI47</strain>
        <plasmid evidence="2">p1_M47_H.defensa</plasmid>
    </source>
</reference>
<dbReference type="InterPro" id="IPR016181">
    <property type="entry name" value="Acyl_CoA_acyltransferase"/>
</dbReference>
<keyword evidence="2" id="KW-0614">Plasmid</keyword>
<dbReference type="CDD" id="cd04301">
    <property type="entry name" value="NAT_SF"/>
    <property type="match status" value="1"/>
</dbReference>
<evidence type="ECO:0000313" key="3">
    <source>
        <dbReference type="Proteomes" id="UP000792865"/>
    </source>
</evidence>
<protein>
    <recommendedName>
        <fullName evidence="1">N-acetyltransferase domain-containing protein</fullName>
    </recommendedName>
</protein>
<dbReference type="EMBL" id="CP022933">
    <property type="protein sequence ID" value="ASV34461.1"/>
    <property type="molecule type" value="Genomic_DNA"/>
</dbReference>
<organism evidence="2 3">
    <name type="scientific">Candidatus Williamhamiltonella defendens</name>
    <dbReference type="NCBI Taxonomy" id="138072"/>
    <lineage>
        <taxon>Bacteria</taxon>
        <taxon>Pseudomonadati</taxon>
        <taxon>Pseudomonadota</taxon>
        <taxon>Gammaproteobacteria</taxon>
        <taxon>Enterobacterales</taxon>
        <taxon>Enterobacteriaceae</taxon>
        <taxon>aphid secondary symbionts</taxon>
        <taxon>Candidatus Williamhamiltonella</taxon>
    </lineage>
</organism>
<geneLocation type="plasmid" evidence="2 3">
    <name>p1_M47_H.defensa</name>
</geneLocation>
<dbReference type="Gene3D" id="3.40.630.30">
    <property type="match status" value="1"/>
</dbReference>
<proteinExistence type="predicted"/>
<dbReference type="InterPro" id="IPR000182">
    <property type="entry name" value="GNAT_dom"/>
</dbReference>
<accession>A0AAC9VLJ0</accession>
<sequence>MLLGLLIPESKPVALFVEEHPILAHRPAIQFVLTVYVRFIHYWKWVNEQRRTKGFGKQLMETAEKEAVNRGCHFAYVDTFDFQAQGFYHKLGYSEYGKLSGFVHKYTRYFLSKQLPSQLTPTV</sequence>
<dbReference type="Proteomes" id="UP000792865">
    <property type="component" value="Plasmid p1_M47_H.defensa"/>
</dbReference>
<evidence type="ECO:0000313" key="2">
    <source>
        <dbReference type="EMBL" id="ASV34461.1"/>
    </source>
</evidence>
<name>A0AAC9VLJ0_9ENTR</name>
<feature type="domain" description="N-acetyltransferase" evidence="1">
    <location>
        <begin position="1"/>
        <end position="116"/>
    </location>
</feature>
<dbReference type="RefSeq" id="WP_095034876.1">
    <property type="nucleotide sequence ID" value="NZ_CAWNYN010000002.1"/>
</dbReference>
<dbReference type="AlphaFoldDB" id="A0AAC9VLJ0"/>
<dbReference type="GO" id="GO:0016747">
    <property type="term" value="F:acyltransferase activity, transferring groups other than amino-acyl groups"/>
    <property type="evidence" value="ECO:0007669"/>
    <property type="project" value="InterPro"/>
</dbReference>